<evidence type="ECO:0000313" key="3">
    <source>
        <dbReference type="EMBL" id="HIY61389.1"/>
    </source>
</evidence>
<dbReference type="Pfam" id="PF02517">
    <property type="entry name" value="Rce1-like"/>
    <property type="match status" value="1"/>
</dbReference>
<gene>
    <name evidence="3" type="ORF">H9831_12045</name>
</gene>
<name>A0A9D2C7X1_9FIRM</name>
<feature type="domain" description="CAAX prenyl protease 2/Lysostaphin resistance protein A-like" evidence="2">
    <location>
        <begin position="116"/>
        <end position="201"/>
    </location>
</feature>
<feature type="transmembrane region" description="Helical" evidence="1">
    <location>
        <begin position="75"/>
        <end position="98"/>
    </location>
</feature>
<protein>
    <submittedName>
        <fullName evidence="3">CPBP family intramembrane metalloprotease</fullName>
    </submittedName>
</protein>
<organism evidence="3 4">
    <name type="scientific">Candidatus Eisenbergiella pullistercoris</name>
    <dbReference type="NCBI Taxonomy" id="2838555"/>
    <lineage>
        <taxon>Bacteria</taxon>
        <taxon>Bacillati</taxon>
        <taxon>Bacillota</taxon>
        <taxon>Clostridia</taxon>
        <taxon>Lachnospirales</taxon>
        <taxon>Lachnospiraceae</taxon>
        <taxon>Eisenbergiella</taxon>
    </lineage>
</organism>
<keyword evidence="3" id="KW-0482">Metalloprotease</keyword>
<feature type="transmembrane region" description="Helical" evidence="1">
    <location>
        <begin position="148"/>
        <end position="166"/>
    </location>
</feature>
<dbReference type="GO" id="GO:0004175">
    <property type="term" value="F:endopeptidase activity"/>
    <property type="evidence" value="ECO:0007669"/>
    <property type="project" value="UniProtKB-ARBA"/>
</dbReference>
<dbReference type="Proteomes" id="UP000824007">
    <property type="component" value="Unassembled WGS sequence"/>
</dbReference>
<dbReference type="GO" id="GO:0008237">
    <property type="term" value="F:metallopeptidase activity"/>
    <property type="evidence" value="ECO:0007669"/>
    <property type="project" value="UniProtKB-KW"/>
</dbReference>
<keyword evidence="1" id="KW-1133">Transmembrane helix</keyword>
<reference evidence="3" key="2">
    <citation type="submission" date="2021-04" db="EMBL/GenBank/DDBJ databases">
        <authorList>
            <person name="Gilroy R."/>
        </authorList>
    </citation>
    <scope>NUCLEOTIDE SEQUENCE</scope>
    <source>
        <strain evidence="3">ChiSxjej3B15-24422</strain>
    </source>
</reference>
<evidence type="ECO:0000313" key="4">
    <source>
        <dbReference type="Proteomes" id="UP000824007"/>
    </source>
</evidence>
<sequence length="304" mass="33651">MNYRIANRGFFGMVLLHLAVVAALLIGNVTSMSILLNLFLSEMMLAAPALLALLFSGERPNRVLCFHGIKLTSVLMVIVFTFLMGPLTTLLNAVSMLFVDNAVVDMSGQILEYPFPVMLFMMAVFGPACEELAFRGILYRGYLKSGSALRAVLLSSLLFGLIHMNFNQAPYAFALGAAMALLMETTGSLLAPMLMHMIFNAQSVVLMYVYGRFFPWLLEEQAQMTAGPEELIPTICVYLVLAVACTAVAGCVLVWLGRNEGREEYLRWLWQEEKRKAGRRRLVSPSLIAGVLLCLAYMILLALL</sequence>
<feature type="transmembrane region" description="Helical" evidence="1">
    <location>
        <begin position="237"/>
        <end position="257"/>
    </location>
</feature>
<feature type="transmembrane region" description="Helical" evidence="1">
    <location>
        <begin position="34"/>
        <end position="55"/>
    </location>
</feature>
<dbReference type="PANTHER" id="PTHR36435:SF1">
    <property type="entry name" value="CAAX AMINO TERMINAL PROTEASE FAMILY PROTEIN"/>
    <property type="match status" value="1"/>
</dbReference>
<keyword evidence="3" id="KW-0645">Protease</keyword>
<feature type="transmembrane region" description="Helical" evidence="1">
    <location>
        <begin position="110"/>
        <end position="128"/>
    </location>
</feature>
<dbReference type="GO" id="GO:0080120">
    <property type="term" value="P:CAAX-box protein maturation"/>
    <property type="evidence" value="ECO:0007669"/>
    <property type="project" value="UniProtKB-ARBA"/>
</dbReference>
<keyword evidence="1" id="KW-0812">Transmembrane</keyword>
<proteinExistence type="predicted"/>
<dbReference type="InterPro" id="IPR003675">
    <property type="entry name" value="Rce1/LyrA-like_dom"/>
</dbReference>
<dbReference type="EMBL" id="DXDD01000145">
    <property type="protein sequence ID" value="HIY61389.1"/>
    <property type="molecule type" value="Genomic_DNA"/>
</dbReference>
<reference evidence="3" key="1">
    <citation type="journal article" date="2021" name="PeerJ">
        <title>Extensive microbial diversity within the chicken gut microbiome revealed by metagenomics and culture.</title>
        <authorList>
            <person name="Gilroy R."/>
            <person name="Ravi A."/>
            <person name="Getino M."/>
            <person name="Pursley I."/>
            <person name="Horton D.L."/>
            <person name="Alikhan N.F."/>
            <person name="Baker D."/>
            <person name="Gharbi K."/>
            <person name="Hall N."/>
            <person name="Watson M."/>
            <person name="Adriaenssens E.M."/>
            <person name="Foster-Nyarko E."/>
            <person name="Jarju S."/>
            <person name="Secka A."/>
            <person name="Antonio M."/>
            <person name="Oren A."/>
            <person name="Chaudhuri R.R."/>
            <person name="La Ragione R."/>
            <person name="Hildebrand F."/>
            <person name="Pallen M.J."/>
        </authorList>
    </citation>
    <scope>NUCLEOTIDE SEQUENCE</scope>
    <source>
        <strain evidence="3">ChiSxjej3B15-24422</strain>
    </source>
</reference>
<dbReference type="InterPro" id="IPR052710">
    <property type="entry name" value="CAAX_protease"/>
</dbReference>
<accession>A0A9D2C7X1</accession>
<dbReference type="PANTHER" id="PTHR36435">
    <property type="entry name" value="SLR1288 PROTEIN"/>
    <property type="match status" value="1"/>
</dbReference>
<evidence type="ECO:0000259" key="2">
    <source>
        <dbReference type="Pfam" id="PF02517"/>
    </source>
</evidence>
<evidence type="ECO:0000256" key="1">
    <source>
        <dbReference type="SAM" id="Phobius"/>
    </source>
</evidence>
<keyword evidence="3" id="KW-0378">Hydrolase</keyword>
<feature type="transmembrane region" description="Helical" evidence="1">
    <location>
        <begin position="198"/>
        <end position="217"/>
    </location>
</feature>
<feature type="transmembrane region" description="Helical" evidence="1">
    <location>
        <begin position="282"/>
        <end position="303"/>
    </location>
</feature>
<feature type="transmembrane region" description="Helical" evidence="1">
    <location>
        <begin position="9"/>
        <end position="28"/>
    </location>
</feature>
<feature type="transmembrane region" description="Helical" evidence="1">
    <location>
        <begin position="172"/>
        <end position="191"/>
    </location>
</feature>
<keyword evidence="1" id="KW-0472">Membrane</keyword>
<comment type="caution">
    <text evidence="3">The sequence shown here is derived from an EMBL/GenBank/DDBJ whole genome shotgun (WGS) entry which is preliminary data.</text>
</comment>
<dbReference type="AlphaFoldDB" id="A0A9D2C7X1"/>